<dbReference type="SUPFAM" id="SSF69572">
    <property type="entry name" value="Activating enzymes of the ubiquitin-like proteins"/>
    <property type="match status" value="1"/>
</dbReference>
<keyword evidence="3" id="KW-1185">Reference proteome</keyword>
<organism evidence="2 3">
    <name type="scientific">Sulfuritortus calidifontis</name>
    <dbReference type="NCBI Taxonomy" id="1914471"/>
    <lineage>
        <taxon>Bacteria</taxon>
        <taxon>Pseudomonadati</taxon>
        <taxon>Pseudomonadota</taxon>
        <taxon>Betaproteobacteria</taxon>
        <taxon>Nitrosomonadales</taxon>
        <taxon>Thiobacillaceae</taxon>
        <taxon>Sulfuritortus</taxon>
    </lineage>
</organism>
<sequence>MSNLFEAEHAIDFERRFGGVRRLYGPAAFERFQQAHVCVIGIGGVGSWVAEALARTAIGELTLIDPDHVAESNINRQVHALTPELGKAKVEAMRERIAAINPRCKVNLVEKFLAEGNLETLLHERYDYVVDAIDSARAKVALIVHCKRRKIKLVCVGGAGGQVDPSRIRLDDLSRTSQDPLLSKVRSKLRKEHGFPREPKKKFGVDCVYSTENLIYPSAEGGVCYEKPEDAHVHGLNCSGFGSSACVTSVFGMLAAAKVLNALAAKAGKTGSGE</sequence>
<dbReference type="Proteomes" id="UP000295135">
    <property type="component" value="Unassembled WGS sequence"/>
</dbReference>
<evidence type="ECO:0000313" key="2">
    <source>
        <dbReference type="EMBL" id="TCS73076.1"/>
    </source>
</evidence>
<proteinExistence type="predicted"/>
<dbReference type="PANTHER" id="PTHR43267">
    <property type="entry name" value="TRNA THREONYLCARBAMOYLADENOSINE DEHYDRATASE"/>
    <property type="match status" value="1"/>
</dbReference>
<dbReference type="PANTHER" id="PTHR43267:SF1">
    <property type="entry name" value="TRNA THREONYLCARBAMOYLADENOSINE DEHYDRATASE"/>
    <property type="match status" value="1"/>
</dbReference>
<dbReference type="NCBIfam" id="NF011696">
    <property type="entry name" value="PRK15116.1"/>
    <property type="match status" value="1"/>
</dbReference>
<feature type="domain" description="THIF-type NAD/FAD binding fold" evidence="1">
    <location>
        <begin position="23"/>
        <end position="266"/>
    </location>
</feature>
<dbReference type="GO" id="GO:0008641">
    <property type="term" value="F:ubiquitin-like modifier activating enzyme activity"/>
    <property type="evidence" value="ECO:0007669"/>
    <property type="project" value="InterPro"/>
</dbReference>
<dbReference type="CDD" id="cd00755">
    <property type="entry name" value="YgdL_like"/>
    <property type="match status" value="1"/>
</dbReference>
<comment type="caution">
    <text evidence="2">The sequence shown here is derived from an EMBL/GenBank/DDBJ whole genome shotgun (WGS) entry which is preliminary data.</text>
</comment>
<dbReference type="Pfam" id="PF00899">
    <property type="entry name" value="ThiF"/>
    <property type="match status" value="1"/>
</dbReference>
<dbReference type="InterPro" id="IPR000594">
    <property type="entry name" value="ThiF_NAD_FAD-bd"/>
</dbReference>
<dbReference type="AlphaFoldDB" id="A0A4R3K0F2"/>
<reference evidence="2 3" key="1">
    <citation type="submission" date="2019-03" db="EMBL/GenBank/DDBJ databases">
        <title>Genomic Encyclopedia of Type Strains, Phase IV (KMG-IV): sequencing the most valuable type-strain genomes for metagenomic binning, comparative biology and taxonomic classification.</title>
        <authorList>
            <person name="Goeker M."/>
        </authorList>
    </citation>
    <scope>NUCLEOTIDE SEQUENCE [LARGE SCALE GENOMIC DNA]</scope>
    <source>
        <strain evidence="2 3">DSM 103923</strain>
    </source>
</reference>
<dbReference type="RefSeq" id="WP_126462345.1">
    <property type="nucleotide sequence ID" value="NZ_AP018721.1"/>
</dbReference>
<dbReference type="InterPro" id="IPR045886">
    <property type="entry name" value="ThiF/MoeB/HesA"/>
</dbReference>
<dbReference type="EMBL" id="SLZY01000003">
    <property type="protein sequence ID" value="TCS73076.1"/>
    <property type="molecule type" value="Genomic_DNA"/>
</dbReference>
<evidence type="ECO:0000313" key="3">
    <source>
        <dbReference type="Proteomes" id="UP000295135"/>
    </source>
</evidence>
<dbReference type="OrthoDB" id="9804150at2"/>
<dbReference type="GO" id="GO:0061503">
    <property type="term" value="F:tRNA threonylcarbamoyladenosine dehydratase"/>
    <property type="evidence" value="ECO:0007669"/>
    <property type="project" value="TreeGrafter"/>
</dbReference>
<dbReference type="InterPro" id="IPR035985">
    <property type="entry name" value="Ubiquitin-activating_enz"/>
</dbReference>
<name>A0A4R3K0F2_9PROT</name>
<accession>A0A4R3K0F2</accession>
<protein>
    <submittedName>
        <fullName evidence="2">tRNA A37 threonylcarbamoyladenosine dehydratase</fullName>
    </submittedName>
</protein>
<dbReference type="Gene3D" id="3.40.50.720">
    <property type="entry name" value="NAD(P)-binding Rossmann-like Domain"/>
    <property type="match status" value="1"/>
</dbReference>
<gene>
    <name evidence="2" type="ORF">EDC61_103199</name>
</gene>
<evidence type="ECO:0000259" key="1">
    <source>
        <dbReference type="Pfam" id="PF00899"/>
    </source>
</evidence>
<dbReference type="GO" id="GO:0061504">
    <property type="term" value="P:cyclic threonylcarbamoyladenosine biosynthetic process"/>
    <property type="evidence" value="ECO:0007669"/>
    <property type="project" value="TreeGrafter"/>
</dbReference>